<proteinExistence type="predicted"/>
<dbReference type="PANTHER" id="PTHR23092">
    <property type="entry name" value="POLY(A) RNA POLYMERASE"/>
    <property type="match status" value="1"/>
</dbReference>
<dbReference type="EMBL" id="KI546170">
    <property type="protein sequence ID" value="EST41380.1"/>
    <property type="molecule type" value="Genomic_DNA"/>
</dbReference>
<dbReference type="Proteomes" id="UP000018208">
    <property type="component" value="Unassembled WGS sequence"/>
</dbReference>
<dbReference type="GO" id="GO:1990817">
    <property type="term" value="F:poly(A) RNA polymerase activity"/>
    <property type="evidence" value="ECO:0007669"/>
    <property type="project" value="InterPro"/>
</dbReference>
<dbReference type="GO" id="GO:0031123">
    <property type="term" value="P:RNA 3'-end processing"/>
    <property type="evidence" value="ECO:0007669"/>
    <property type="project" value="TreeGrafter"/>
</dbReference>
<accession>V6LAB3</accession>
<dbReference type="InterPro" id="IPR043519">
    <property type="entry name" value="NT_sf"/>
</dbReference>
<dbReference type="SUPFAM" id="SSF81631">
    <property type="entry name" value="PAP/OAS1 substrate-binding domain"/>
    <property type="match status" value="1"/>
</dbReference>
<keyword evidence="3" id="KW-1185">Reference proteome</keyword>
<sequence>MTSKIQWLSKEITHHLQHYEQLSEEIELFLAFNSLSPLEKQARTDVISNIRKAVPSGIVYSYGSFPANLSLFFSDIDIGVENFNLRRIEPLLQFFAKTSYIQAKVPILQCVDRNTFLEFDVSNGGPEVQNDIQDCHNLQEKEKQILLLIKIFLKNRQLHKPHTGGCSSRILIELVLAFFKFKKDEIAKQNSGQVLLNFFEFYGTKFNSNDMEINNQKIQRRKVYSGNQLSIIIDGKDIGGPVYNYVLIRRAFELAWLTLQRKRKENDNIILSRVFFVEDLSIRNQIYNYYGVINSNCQNARDSEELSNFDIDEVQEV</sequence>
<dbReference type="GO" id="GO:0043634">
    <property type="term" value="P:polyadenylation-dependent ncRNA catabolic process"/>
    <property type="evidence" value="ECO:0007669"/>
    <property type="project" value="TreeGrafter"/>
</dbReference>
<dbReference type="VEuPathDB" id="GiardiaDB:SS50377_26527"/>
<reference evidence="1 2" key="1">
    <citation type="journal article" date="2014" name="PLoS Genet.">
        <title>The Genome of Spironucleus salmonicida Highlights a Fish Pathogen Adapted to Fluctuating Environments.</title>
        <authorList>
            <person name="Xu F."/>
            <person name="Jerlstrom-Hultqvist J."/>
            <person name="Einarsson E."/>
            <person name="Astvaldsson A."/>
            <person name="Svard S.G."/>
            <person name="Andersson J.O."/>
        </authorList>
    </citation>
    <scope>NUCLEOTIDE SEQUENCE</scope>
    <source>
        <strain evidence="2">ATCC 50377</strain>
    </source>
</reference>
<dbReference type="AlphaFoldDB" id="V6LAB3"/>
<dbReference type="InterPro" id="IPR045862">
    <property type="entry name" value="Trf4-like"/>
</dbReference>
<reference evidence="2" key="2">
    <citation type="submission" date="2020-12" db="EMBL/GenBank/DDBJ databases">
        <title>New Spironucleus salmonicida genome in near-complete chromosomes.</title>
        <authorList>
            <person name="Xu F."/>
            <person name="Kurt Z."/>
            <person name="Jimenez-Gonzalez A."/>
            <person name="Astvaldsson A."/>
            <person name="Andersson J.O."/>
            <person name="Svard S.G."/>
        </authorList>
    </citation>
    <scope>NUCLEOTIDE SEQUENCE</scope>
    <source>
        <strain evidence="2">ATCC 50377</strain>
    </source>
</reference>
<evidence type="ECO:0000313" key="1">
    <source>
        <dbReference type="EMBL" id="EST41380.1"/>
    </source>
</evidence>
<name>V6LAB3_9EUKA</name>
<dbReference type="SUPFAM" id="SSF81301">
    <property type="entry name" value="Nucleotidyltransferase"/>
    <property type="match status" value="1"/>
</dbReference>
<dbReference type="Gene3D" id="3.30.460.10">
    <property type="entry name" value="Beta Polymerase, domain 2"/>
    <property type="match status" value="1"/>
</dbReference>
<gene>
    <name evidence="1" type="ORF">SS50377_19096</name>
    <name evidence="2" type="ORF">SS50377_26527</name>
</gene>
<dbReference type="OrthoDB" id="273917at2759"/>
<dbReference type="Gene3D" id="1.10.1410.10">
    <property type="match status" value="1"/>
</dbReference>
<dbReference type="GO" id="GO:0005730">
    <property type="term" value="C:nucleolus"/>
    <property type="evidence" value="ECO:0007669"/>
    <property type="project" value="TreeGrafter"/>
</dbReference>
<protein>
    <submittedName>
        <fullName evidence="2">DNA polymerase sigma family protein</fullName>
    </submittedName>
</protein>
<dbReference type="EMBL" id="AUWU02000006">
    <property type="protein sequence ID" value="KAH0572317.1"/>
    <property type="molecule type" value="Genomic_DNA"/>
</dbReference>
<evidence type="ECO:0000313" key="2">
    <source>
        <dbReference type="EMBL" id="KAH0572317.1"/>
    </source>
</evidence>
<dbReference type="GO" id="GO:0031499">
    <property type="term" value="C:TRAMP complex"/>
    <property type="evidence" value="ECO:0007669"/>
    <property type="project" value="TreeGrafter"/>
</dbReference>
<dbReference type="GO" id="GO:0003729">
    <property type="term" value="F:mRNA binding"/>
    <property type="evidence" value="ECO:0007669"/>
    <property type="project" value="TreeGrafter"/>
</dbReference>
<dbReference type="PANTHER" id="PTHR23092:SF15">
    <property type="entry name" value="INACTIVE NON-CANONICAL POLY(A) RNA POLYMERASE PROTEIN TRF4-2-RELATED"/>
    <property type="match status" value="1"/>
</dbReference>
<evidence type="ECO:0000313" key="3">
    <source>
        <dbReference type="Proteomes" id="UP000018208"/>
    </source>
</evidence>
<organism evidence="1">
    <name type="scientific">Spironucleus salmonicida</name>
    <dbReference type="NCBI Taxonomy" id="348837"/>
    <lineage>
        <taxon>Eukaryota</taxon>
        <taxon>Metamonada</taxon>
        <taxon>Diplomonadida</taxon>
        <taxon>Hexamitidae</taxon>
        <taxon>Hexamitinae</taxon>
        <taxon>Spironucleus</taxon>
    </lineage>
</organism>